<sequence>MAVLFDLSTELLFEIISCLYAQWDDEPSGLWSLSETCKRLNGFCGHWIFARYHLCLRSPNYSYFTPIDTVGSLESWNLEAVTARLLHFRGKALYVQELILEDFRNDEVDEDEPGLFPDCILHDLVDALKEAIKVTTIEVTCGRGGILPLLLWEWITTKKLTDFIIGPHLAPPPDAKIHPNIHTFKGGLYEGPIQFLDLVCPEKILLNYQCLEDEQPKIYPYKPSGPHSSRLRKIVLEVTLPSEFDTPLFDFSSVPNATIKAQFNLNVTFDMYIPAAWKRLKHKLLIVFTEGLDEYDVARSSRGGATVRRPTLAEIESGWKPKNAVHLKGEDAERAEEEEMEFLYALDRWEQLGRRRVLILDV</sequence>
<dbReference type="Proteomes" id="UP000054166">
    <property type="component" value="Unassembled WGS sequence"/>
</dbReference>
<reference evidence="2" key="2">
    <citation type="submission" date="2015-01" db="EMBL/GenBank/DDBJ databases">
        <title>Evolutionary Origins and Diversification of the Mycorrhizal Mutualists.</title>
        <authorList>
            <consortium name="DOE Joint Genome Institute"/>
            <consortium name="Mycorrhizal Genomics Consortium"/>
            <person name="Kohler A."/>
            <person name="Kuo A."/>
            <person name="Nagy L.G."/>
            <person name="Floudas D."/>
            <person name="Copeland A."/>
            <person name="Barry K.W."/>
            <person name="Cichocki N."/>
            <person name="Veneault-Fourrey C."/>
            <person name="LaButti K."/>
            <person name="Lindquist E.A."/>
            <person name="Lipzen A."/>
            <person name="Lundell T."/>
            <person name="Morin E."/>
            <person name="Murat C."/>
            <person name="Riley R."/>
            <person name="Ohm R."/>
            <person name="Sun H."/>
            <person name="Tunlid A."/>
            <person name="Henrissat B."/>
            <person name="Grigoriev I.V."/>
            <person name="Hibbett D.S."/>
            <person name="Martin F."/>
        </authorList>
    </citation>
    <scope>NUCLEOTIDE SEQUENCE [LARGE SCALE GENOMIC DNA]</scope>
    <source>
        <strain evidence="2">F 1598</strain>
    </source>
</reference>
<proteinExistence type="predicted"/>
<keyword evidence="2" id="KW-1185">Reference proteome</keyword>
<accession>A0A0C3F3B0</accession>
<protein>
    <recommendedName>
        <fullName evidence="3">F-box domain-containing protein</fullName>
    </recommendedName>
</protein>
<dbReference type="HOGENOM" id="CLU_765283_0_0_1"/>
<evidence type="ECO:0008006" key="3">
    <source>
        <dbReference type="Google" id="ProtNLM"/>
    </source>
</evidence>
<evidence type="ECO:0000313" key="2">
    <source>
        <dbReference type="Proteomes" id="UP000054166"/>
    </source>
</evidence>
<dbReference type="EMBL" id="KN833010">
    <property type="protein sequence ID" value="KIM79240.1"/>
    <property type="molecule type" value="Genomic_DNA"/>
</dbReference>
<organism evidence="1 2">
    <name type="scientific">Piloderma croceum (strain F 1598)</name>
    <dbReference type="NCBI Taxonomy" id="765440"/>
    <lineage>
        <taxon>Eukaryota</taxon>
        <taxon>Fungi</taxon>
        <taxon>Dikarya</taxon>
        <taxon>Basidiomycota</taxon>
        <taxon>Agaricomycotina</taxon>
        <taxon>Agaricomycetes</taxon>
        <taxon>Agaricomycetidae</taxon>
        <taxon>Atheliales</taxon>
        <taxon>Atheliaceae</taxon>
        <taxon>Piloderma</taxon>
    </lineage>
</organism>
<gene>
    <name evidence="1" type="ORF">PILCRDRAFT_823487</name>
</gene>
<dbReference type="InParanoid" id="A0A0C3F3B0"/>
<evidence type="ECO:0000313" key="1">
    <source>
        <dbReference type="EMBL" id="KIM79240.1"/>
    </source>
</evidence>
<name>A0A0C3F3B0_PILCF</name>
<dbReference type="AlphaFoldDB" id="A0A0C3F3B0"/>
<reference evidence="1 2" key="1">
    <citation type="submission" date="2014-04" db="EMBL/GenBank/DDBJ databases">
        <authorList>
            <consortium name="DOE Joint Genome Institute"/>
            <person name="Kuo A."/>
            <person name="Tarkka M."/>
            <person name="Buscot F."/>
            <person name="Kohler A."/>
            <person name="Nagy L.G."/>
            <person name="Floudas D."/>
            <person name="Copeland A."/>
            <person name="Barry K.W."/>
            <person name="Cichocki N."/>
            <person name="Veneault-Fourrey C."/>
            <person name="LaButti K."/>
            <person name="Lindquist E.A."/>
            <person name="Lipzen A."/>
            <person name="Lundell T."/>
            <person name="Morin E."/>
            <person name="Murat C."/>
            <person name="Sun H."/>
            <person name="Tunlid A."/>
            <person name="Henrissat B."/>
            <person name="Grigoriev I.V."/>
            <person name="Hibbett D.S."/>
            <person name="Martin F."/>
            <person name="Nordberg H.P."/>
            <person name="Cantor M.N."/>
            <person name="Hua S.X."/>
        </authorList>
    </citation>
    <scope>NUCLEOTIDE SEQUENCE [LARGE SCALE GENOMIC DNA]</scope>
    <source>
        <strain evidence="1 2">F 1598</strain>
    </source>
</reference>